<dbReference type="EMBL" id="AJWZ01007175">
    <property type="protein sequence ID" value="EKC57649.1"/>
    <property type="molecule type" value="Genomic_DNA"/>
</dbReference>
<dbReference type="PANTHER" id="PTHR45745">
    <property type="entry name" value="PHOSPHOMANNOMUTASE 45A"/>
    <property type="match status" value="1"/>
</dbReference>
<proteinExistence type="inferred from homology"/>
<dbReference type="GO" id="GO:0005975">
    <property type="term" value="P:carbohydrate metabolic process"/>
    <property type="evidence" value="ECO:0007669"/>
    <property type="project" value="InterPro"/>
</dbReference>
<organism evidence="8">
    <name type="scientific">human gut metagenome</name>
    <dbReference type="NCBI Taxonomy" id="408170"/>
    <lineage>
        <taxon>unclassified sequences</taxon>
        <taxon>metagenomes</taxon>
        <taxon>organismal metagenomes</taxon>
    </lineage>
</organism>
<feature type="domain" description="Alpha-D-phosphohexomutase alpha/beta/alpha" evidence="7">
    <location>
        <begin position="89"/>
        <end position="158"/>
    </location>
</feature>
<feature type="non-terminal residue" evidence="8">
    <location>
        <position position="160"/>
    </location>
</feature>
<dbReference type="SUPFAM" id="SSF53738">
    <property type="entry name" value="Phosphoglucomutase, first 3 domains"/>
    <property type="match status" value="2"/>
</dbReference>
<keyword evidence="3" id="KW-0479">Metal-binding</keyword>
<keyword evidence="4" id="KW-0460">Magnesium</keyword>
<gene>
    <name evidence="8" type="ORF">OBE_10416</name>
</gene>
<evidence type="ECO:0000256" key="2">
    <source>
        <dbReference type="ARBA" id="ARBA00010231"/>
    </source>
</evidence>
<evidence type="ECO:0000256" key="5">
    <source>
        <dbReference type="ARBA" id="ARBA00023235"/>
    </source>
</evidence>
<dbReference type="GO" id="GO:0008973">
    <property type="term" value="F:phosphopentomutase activity"/>
    <property type="evidence" value="ECO:0007669"/>
    <property type="project" value="TreeGrafter"/>
</dbReference>
<dbReference type="Pfam" id="PF02879">
    <property type="entry name" value="PGM_PMM_II"/>
    <property type="match status" value="1"/>
</dbReference>
<evidence type="ECO:0000256" key="1">
    <source>
        <dbReference type="ARBA" id="ARBA00001946"/>
    </source>
</evidence>
<evidence type="ECO:0000256" key="3">
    <source>
        <dbReference type="ARBA" id="ARBA00022723"/>
    </source>
</evidence>
<comment type="similarity">
    <text evidence="2">Belongs to the phosphohexose mutase family.</text>
</comment>
<accession>K1SQJ9</accession>
<dbReference type="InterPro" id="IPR005844">
    <property type="entry name" value="A-D-PHexomutase_a/b/a-I"/>
</dbReference>
<dbReference type="InterPro" id="IPR005845">
    <property type="entry name" value="A-D-PHexomutase_a/b/a-II"/>
</dbReference>
<feature type="domain" description="Alpha-D-phosphohexomutase alpha/beta/alpha" evidence="6">
    <location>
        <begin position="1"/>
        <end position="58"/>
    </location>
</feature>
<dbReference type="AlphaFoldDB" id="K1SQJ9"/>
<dbReference type="PANTHER" id="PTHR45745:SF1">
    <property type="entry name" value="PHOSPHOGLUCOMUTASE 2B-RELATED"/>
    <property type="match status" value="1"/>
</dbReference>
<sequence>MPVPTVSFATRYLHTSAGVMVTASHNPGKYNGYKVYGADGCQITTEAAAEILAEIEKLDIFADVKTSDFEAGVTSGNIQYIPDEVYTAFVNEVKNQSVLFGEEVNKDVAIVYSPLNGTGLKPVTRTLKEMGYTNITVVKEQEQPDGNFPTCPYPNPEIKE</sequence>
<evidence type="ECO:0000259" key="6">
    <source>
        <dbReference type="Pfam" id="PF02878"/>
    </source>
</evidence>
<dbReference type="GO" id="GO:0006166">
    <property type="term" value="P:purine ribonucleoside salvage"/>
    <property type="evidence" value="ECO:0007669"/>
    <property type="project" value="TreeGrafter"/>
</dbReference>
<protein>
    <submittedName>
        <fullName evidence="8">Phosphoglucomutase/phosphomannomutase family protein</fullName>
    </submittedName>
</protein>
<dbReference type="PROSITE" id="PS00710">
    <property type="entry name" value="PGM_PMM"/>
    <property type="match status" value="1"/>
</dbReference>
<keyword evidence="5" id="KW-0413">Isomerase</keyword>
<evidence type="ECO:0000259" key="7">
    <source>
        <dbReference type="Pfam" id="PF02879"/>
    </source>
</evidence>
<comment type="caution">
    <text evidence="8">The sequence shown here is derived from an EMBL/GenBank/DDBJ whole genome shotgun (WGS) entry which is preliminary data.</text>
</comment>
<dbReference type="GO" id="GO:0000287">
    <property type="term" value="F:magnesium ion binding"/>
    <property type="evidence" value="ECO:0007669"/>
    <property type="project" value="InterPro"/>
</dbReference>
<evidence type="ECO:0000256" key="4">
    <source>
        <dbReference type="ARBA" id="ARBA00022842"/>
    </source>
</evidence>
<comment type="cofactor">
    <cofactor evidence="1">
        <name>Mg(2+)</name>
        <dbReference type="ChEBI" id="CHEBI:18420"/>
    </cofactor>
</comment>
<dbReference type="Pfam" id="PF02878">
    <property type="entry name" value="PGM_PMM_I"/>
    <property type="match status" value="1"/>
</dbReference>
<dbReference type="InterPro" id="IPR016055">
    <property type="entry name" value="A-D-PHexomutase_a/b/a-I/II/III"/>
</dbReference>
<dbReference type="InterPro" id="IPR016066">
    <property type="entry name" value="A-D-PHexomutase_CS"/>
</dbReference>
<reference evidence="8" key="1">
    <citation type="journal article" date="2013" name="Environ. Microbiol.">
        <title>Microbiota from the distal guts of lean and obese adolescents exhibit partial functional redundancy besides clear differences in community structure.</title>
        <authorList>
            <person name="Ferrer M."/>
            <person name="Ruiz A."/>
            <person name="Lanza F."/>
            <person name="Haange S.B."/>
            <person name="Oberbach A."/>
            <person name="Till H."/>
            <person name="Bargiela R."/>
            <person name="Campoy C."/>
            <person name="Segura M.T."/>
            <person name="Richter M."/>
            <person name="von Bergen M."/>
            <person name="Seifert J."/>
            <person name="Suarez A."/>
        </authorList>
    </citation>
    <scope>NUCLEOTIDE SEQUENCE</scope>
</reference>
<dbReference type="Gene3D" id="3.40.120.10">
    <property type="entry name" value="Alpha-D-Glucose-1,6-Bisphosphate, subunit A, domain 3"/>
    <property type="match status" value="2"/>
</dbReference>
<name>K1SQJ9_9ZZZZ</name>
<evidence type="ECO:0000313" key="8">
    <source>
        <dbReference type="EMBL" id="EKC57649.1"/>
    </source>
</evidence>